<keyword evidence="2" id="KW-1185">Reference proteome</keyword>
<protein>
    <submittedName>
        <fullName evidence="1">DUF2922 family protein</fullName>
    </submittedName>
</protein>
<evidence type="ECO:0000313" key="2">
    <source>
        <dbReference type="Proteomes" id="UP000295063"/>
    </source>
</evidence>
<gene>
    <name evidence="1" type="ORF">EV210_12719</name>
</gene>
<name>A0A4R1PKT7_9FIRM</name>
<reference evidence="1 2" key="1">
    <citation type="submission" date="2019-03" db="EMBL/GenBank/DDBJ databases">
        <title>Genomic Encyclopedia of Type Strains, Phase IV (KMG-IV): sequencing the most valuable type-strain genomes for metagenomic binning, comparative biology and taxonomic classification.</title>
        <authorList>
            <person name="Goeker M."/>
        </authorList>
    </citation>
    <scope>NUCLEOTIDE SEQUENCE [LARGE SCALE GENOMIC DNA]</scope>
    <source>
        <strain evidence="1 2">DSM 15969</strain>
    </source>
</reference>
<dbReference type="InterPro" id="IPR021321">
    <property type="entry name" value="DUF2922"/>
</dbReference>
<sequence>MADTTTRTLEMVFKTEGGKEVTVAVKDPKEGLALAEVQTVMENIIAKNIFTTTSGDLVSVVEAQIRQLAITELA</sequence>
<accession>A0A4R1PKT7</accession>
<proteinExistence type="predicted"/>
<dbReference type="RefSeq" id="WP_243650678.1">
    <property type="nucleotide sequence ID" value="NZ_SLUI01000027.1"/>
</dbReference>
<evidence type="ECO:0000313" key="1">
    <source>
        <dbReference type="EMBL" id="TCL31767.1"/>
    </source>
</evidence>
<dbReference type="Pfam" id="PF11148">
    <property type="entry name" value="DUF2922"/>
    <property type="match status" value="1"/>
</dbReference>
<dbReference type="EMBL" id="SLUI01000027">
    <property type="protein sequence ID" value="TCL31767.1"/>
    <property type="molecule type" value="Genomic_DNA"/>
</dbReference>
<dbReference type="Proteomes" id="UP000295063">
    <property type="component" value="Unassembled WGS sequence"/>
</dbReference>
<comment type="caution">
    <text evidence="1">The sequence shown here is derived from an EMBL/GenBank/DDBJ whole genome shotgun (WGS) entry which is preliminary data.</text>
</comment>
<dbReference type="AlphaFoldDB" id="A0A4R1PKT7"/>
<organism evidence="1 2">
    <name type="scientific">Anaerospora hongkongensis</name>
    <dbReference type="NCBI Taxonomy" id="244830"/>
    <lineage>
        <taxon>Bacteria</taxon>
        <taxon>Bacillati</taxon>
        <taxon>Bacillota</taxon>
        <taxon>Negativicutes</taxon>
        <taxon>Selenomonadales</taxon>
        <taxon>Sporomusaceae</taxon>
        <taxon>Anaerospora</taxon>
    </lineage>
</organism>